<dbReference type="PATRIC" id="fig|67356.5.peg.1136"/>
<feature type="region of interest" description="Disordered" evidence="1">
    <location>
        <begin position="1"/>
        <end position="22"/>
    </location>
</feature>
<sequence>MGHAFEELVEKQRAADQAHHRVDDLRHAYGPPAEHKWSKKQTTTYETAWRAWRDLDRDIRSAMAEYAKEQHRPRQEVETDVKTAVGRTAAE</sequence>
<dbReference type="eggNOG" id="ENOG5031UN7">
    <property type="taxonomic scope" value="Bacteria"/>
</dbReference>
<organism evidence="2 3">
    <name type="scientific">Streptomyces resistomycificus</name>
    <dbReference type="NCBI Taxonomy" id="67356"/>
    <lineage>
        <taxon>Bacteria</taxon>
        <taxon>Bacillati</taxon>
        <taxon>Actinomycetota</taxon>
        <taxon>Actinomycetes</taxon>
        <taxon>Kitasatosporales</taxon>
        <taxon>Streptomycetaceae</taxon>
        <taxon>Streptomyces</taxon>
        <taxon>Streptomyces aurantiacus group</taxon>
    </lineage>
</organism>
<dbReference type="RefSeq" id="WP_030042697.1">
    <property type="nucleotide sequence ID" value="NZ_KL575620.1"/>
</dbReference>
<name>A0A0L8LWJ5_9ACTN</name>
<reference evidence="3" key="1">
    <citation type="submission" date="2015-07" db="EMBL/GenBank/DDBJ databases">
        <authorList>
            <person name="Ju K.-S."/>
            <person name="Doroghazi J.R."/>
            <person name="Metcalf W.W."/>
        </authorList>
    </citation>
    <scope>NUCLEOTIDE SEQUENCE [LARGE SCALE GENOMIC DNA]</scope>
    <source>
        <strain evidence="3">NRRL 2290</strain>
    </source>
</reference>
<feature type="region of interest" description="Disordered" evidence="1">
    <location>
        <begin position="66"/>
        <end position="91"/>
    </location>
</feature>
<dbReference type="STRING" id="67356.AQJ84_32285"/>
<gene>
    <name evidence="2" type="ORF">ADK37_05180</name>
</gene>
<dbReference type="EMBL" id="LGUS01000024">
    <property type="protein sequence ID" value="KOG42511.1"/>
    <property type="molecule type" value="Genomic_DNA"/>
</dbReference>
<proteinExistence type="predicted"/>
<evidence type="ECO:0000313" key="3">
    <source>
        <dbReference type="Proteomes" id="UP000037251"/>
    </source>
</evidence>
<feature type="compositionally biased region" description="Basic and acidic residues" evidence="1">
    <location>
        <begin position="66"/>
        <end position="81"/>
    </location>
</feature>
<dbReference type="Proteomes" id="UP000037251">
    <property type="component" value="Unassembled WGS sequence"/>
</dbReference>
<dbReference type="AlphaFoldDB" id="A0A0L8LWJ5"/>
<accession>A0A0L8LWJ5</accession>
<dbReference type="OrthoDB" id="4323991at2"/>
<evidence type="ECO:0000313" key="2">
    <source>
        <dbReference type="EMBL" id="KOG42511.1"/>
    </source>
</evidence>
<keyword evidence="3" id="KW-1185">Reference proteome</keyword>
<evidence type="ECO:0000256" key="1">
    <source>
        <dbReference type="SAM" id="MobiDB-lite"/>
    </source>
</evidence>
<protein>
    <submittedName>
        <fullName evidence="2">Uncharacterized protein</fullName>
    </submittedName>
</protein>
<comment type="caution">
    <text evidence="2">The sequence shown here is derived from an EMBL/GenBank/DDBJ whole genome shotgun (WGS) entry which is preliminary data.</text>
</comment>